<protein>
    <recommendedName>
        <fullName evidence="20">Acyl-coenzyme A thioesterase THEM4</fullName>
        <ecNumber evidence="19">3.1.2.2</ecNumber>
    </recommendedName>
    <alternativeName>
        <fullName evidence="21">Thioesterase superfamily member 4</fullName>
    </alternativeName>
</protein>
<dbReference type="GO" id="GO:0006915">
    <property type="term" value="P:apoptotic process"/>
    <property type="evidence" value="ECO:0007669"/>
    <property type="project" value="UniProtKB-KW"/>
</dbReference>
<comment type="similarity">
    <text evidence="18">Belongs to the THEM4/THEM5 thioesterase family.</text>
</comment>
<keyword evidence="8" id="KW-0999">Mitochondrion inner membrane</keyword>
<dbReference type="OMA" id="SCGICAF"/>
<dbReference type="PANTHER" id="PTHR12418:SF19">
    <property type="entry name" value="ACYL-COENZYME A THIOESTERASE THEM4"/>
    <property type="match status" value="1"/>
</dbReference>
<evidence type="ECO:0000256" key="24">
    <source>
        <dbReference type="ARBA" id="ARBA00047969"/>
    </source>
</evidence>
<evidence type="ECO:0000256" key="6">
    <source>
        <dbReference type="ARBA" id="ARBA00022490"/>
    </source>
</evidence>
<reference evidence="28 29" key="1">
    <citation type="journal article" date="2007" name="Science">
        <title>Sea anemone genome reveals ancestral eumetazoan gene repertoire and genomic organization.</title>
        <authorList>
            <person name="Putnam N.H."/>
            <person name="Srivastava M."/>
            <person name="Hellsten U."/>
            <person name="Dirks B."/>
            <person name="Chapman J."/>
            <person name="Salamov A."/>
            <person name="Terry A."/>
            <person name="Shapiro H."/>
            <person name="Lindquist E."/>
            <person name="Kapitonov V.V."/>
            <person name="Jurka J."/>
            <person name="Genikhovich G."/>
            <person name="Grigoriev I.V."/>
            <person name="Lucas S.M."/>
            <person name="Steele R.E."/>
            <person name="Finnerty J.R."/>
            <person name="Technau U."/>
            <person name="Martindale M.Q."/>
            <person name="Rokhsar D.S."/>
        </authorList>
    </citation>
    <scope>NUCLEOTIDE SEQUENCE [LARGE SCALE GENOMIC DNA]</scope>
    <source>
        <strain evidence="29">CH2 X CH6</strain>
    </source>
</reference>
<evidence type="ECO:0000313" key="29">
    <source>
        <dbReference type="Proteomes" id="UP000001593"/>
    </source>
</evidence>
<keyword evidence="14" id="KW-0472">Membrane</keyword>
<evidence type="ECO:0000256" key="11">
    <source>
        <dbReference type="ARBA" id="ARBA00022946"/>
    </source>
</evidence>
<evidence type="ECO:0000256" key="20">
    <source>
        <dbReference type="ARBA" id="ARBA00040123"/>
    </source>
</evidence>
<evidence type="ECO:0000256" key="3">
    <source>
        <dbReference type="ARBA" id="ARBA00004632"/>
    </source>
</evidence>
<organism evidence="28 29">
    <name type="scientific">Nematostella vectensis</name>
    <name type="common">Starlet sea anemone</name>
    <dbReference type="NCBI Taxonomy" id="45351"/>
    <lineage>
        <taxon>Eukaryota</taxon>
        <taxon>Metazoa</taxon>
        <taxon>Cnidaria</taxon>
        <taxon>Anthozoa</taxon>
        <taxon>Hexacorallia</taxon>
        <taxon>Actiniaria</taxon>
        <taxon>Edwardsiidae</taxon>
        <taxon>Nematostella</taxon>
    </lineage>
</organism>
<evidence type="ECO:0000256" key="23">
    <source>
        <dbReference type="ARBA" id="ARBA00047734"/>
    </source>
</evidence>
<evidence type="ECO:0000256" key="16">
    <source>
        <dbReference type="ARBA" id="ARBA00035852"/>
    </source>
</evidence>
<name>A7S9S7_NEMVE</name>
<dbReference type="EC" id="3.1.2.2" evidence="19"/>
<dbReference type="AlphaFoldDB" id="A7S9S7"/>
<evidence type="ECO:0000256" key="19">
    <source>
        <dbReference type="ARBA" id="ARBA00038848"/>
    </source>
</evidence>
<dbReference type="SUPFAM" id="SSF54637">
    <property type="entry name" value="Thioesterase/thiol ester dehydrase-isomerase"/>
    <property type="match status" value="1"/>
</dbReference>
<evidence type="ECO:0000256" key="15">
    <source>
        <dbReference type="ARBA" id="ARBA00023273"/>
    </source>
</evidence>
<dbReference type="EMBL" id="DS469605">
    <property type="protein sequence ID" value="EDO39564.1"/>
    <property type="molecule type" value="Genomic_DNA"/>
</dbReference>
<gene>
    <name evidence="28" type="ORF">NEMVEDRAFT_v1g232915</name>
</gene>
<keyword evidence="13" id="KW-0496">Mitochondrion</keyword>
<evidence type="ECO:0000256" key="13">
    <source>
        <dbReference type="ARBA" id="ARBA00023128"/>
    </source>
</evidence>
<dbReference type="InterPro" id="IPR029069">
    <property type="entry name" value="HotDog_dom_sf"/>
</dbReference>
<keyword evidence="12" id="KW-0443">Lipid metabolism</keyword>
<comment type="catalytic activity">
    <reaction evidence="16">
        <text>(5Z,8Z,11Z,14Z)-eicosatetraenoyl-CoA + H2O = (5Z,8Z,11Z,14Z)-eicosatetraenoate + CoA + H(+)</text>
        <dbReference type="Rhea" id="RHEA:40151"/>
        <dbReference type="ChEBI" id="CHEBI:15377"/>
        <dbReference type="ChEBI" id="CHEBI:15378"/>
        <dbReference type="ChEBI" id="CHEBI:32395"/>
        <dbReference type="ChEBI" id="CHEBI:57287"/>
        <dbReference type="ChEBI" id="CHEBI:57368"/>
    </reaction>
    <physiologicalReaction direction="left-to-right" evidence="16">
        <dbReference type="Rhea" id="RHEA:40152"/>
    </physiologicalReaction>
</comment>
<keyword evidence="9" id="KW-0378">Hydrolase</keyword>
<dbReference type="GO" id="GO:0006631">
    <property type="term" value="P:fatty acid metabolic process"/>
    <property type="evidence" value="ECO:0007669"/>
    <property type="project" value="UniProtKB-KW"/>
</dbReference>
<evidence type="ECO:0000256" key="4">
    <source>
        <dbReference type="ARBA" id="ARBA00004637"/>
    </source>
</evidence>
<dbReference type="InParanoid" id="A7S9S7"/>
<dbReference type="Proteomes" id="UP000001593">
    <property type="component" value="Unassembled WGS sequence"/>
</dbReference>
<dbReference type="PhylomeDB" id="A7S9S7"/>
<feature type="domain" description="Thioesterase" evidence="27">
    <location>
        <begin position="95"/>
        <end position="165"/>
    </location>
</feature>
<dbReference type="GO" id="GO:0005743">
    <property type="term" value="C:mitochondrial inner membrane"/>
    <property type="evidence" value="ECO:0007669"/>
    <property type="project" value="UniProtKB-SubCell"/>
</dbReference>
<keyword evidence="11" id="KW-0809">Transit peptide</keyword>
<evidence type="ECO:0000256" key="12">
    <source>
        <dbReference type="ARBA" id="ARBA00023098"/>
    </source>
</evidence>
<accession>A7S9S7</accession>
<evidence type="ECO:0000256" key="7">
    <source>
        <dbReference type="ARBA" id="ARBA00022703"/>
    </source>
</evidence>
<keyword evidence="7" id="KW-0053">Apoptosis</keyword>
<proteinExistence type="inferred from homology"/>
<evidence type="ECO:0000256" key="2">
    <source>
        <dbReference type="ARBA" id="ARBA00004569"/>
    </source>
</evidence>
<evidence type="ECO:0000256" key="10">
    <source>
        <dbReference type="ARBA" id="ARBA00022832"/>
    </source>
</evidence>
<evidence type="ECO:0000256" key="26">
    <source>
        <dbReference type="ARBA" id="ARBA00048180"/>
    </source>
</evidence>
<comment type="catalytic activity">
    <reaction evidence="24">
        <text>decanoyl-CoA + H2O = decanoate + CoA + H(+)</text>
        <dbReference type="Rhea" id="RHEA:40059"/>
        <dbReference type="ChEBI" id="CHEBI:15377"/>
        <dbReference type="ChEBI" id="CHEBI:15378"/>
        <dbReference type="ChEBI" id="CHEBI:27689"/>
        <dbReference type="ChEBI" id="CHEBI:57287"/>
        <dbReference type="ChEBI" id="CHEBI:61430"/>
    </reaction>
    <physiologicalReaction direction="left-to-right" evidence="24">
        <dbReference type="Rhea" id="RHEA:40060"/>
    </physiologicalReaction>
</comment>
<keyword evidence="29" id="KW-1185">Reference proteome</keyword>
<comment type="catalytic activity">
    <reaction evidence="26">
        <text>tetradecanoyl-CoA + H2O = tetradecanoate + CoA + H(+)</text>
        <dbReference type="Rhea" id="RHEA:40119"/>
        <dbReference type="ChEBI" id="CHEBI:15377"/>
        <dbReference type="ChEBI" id="CHEBI:15378"/>
        <dbReference type="ChEBI" id="CHEBI:30807"/>
        <dbReference type="ChEBI" id="CHEBI:57287"/>
        <dbReference type="ChEBI" id="CHEBI:57385"/>
    </reaction>
    <physiologicalReaction direction="left-to-right" evidence="26">
        <dbReference type="Rhea" id="RHEA:40120"/>
    </physiologicalReaction>
</comment>
<evidence type="ECO:0000256" key="22">
    <source>
        <dbReference type="ARBA" id="ARBA00047588"/>
    </source>
</evidence>
<dbReference type="InterPro" id="IPR006683">
    <property type="entry name" value="Thioestr_dom"/>
</dbReference>
<evidence type="ECO:0000256" key="17">
    <source>
        <dbReference type="ARBA" id="ARBA00037002"/>
    </source>
</evidence>
<dbReference type="Gene3D" id="3.10.129.10">
    <property type="entry name" value="Hotdog Thioesterase"/>
    <property type="match status" value="1"/>
</dbReference>
<comment type="catalytic activity">
    <reaction evidence="23">
        <text>hexadecanoyl-CoA + H2O = hexadecanoate + CoA + H(+)</text>
        <dbReference type="Rhea" id="RHEA:16645"/>
        <dbReference type="ChEBI" id="CHEBI:7896"/>
        <dbReference type="ChEBI" id="CHEBI:15377"/>
        <dbReference type="ChEBI" id="CHEBI:15378"/>
        <dbReference type="ChEBI" id="CHEBI:57287"/>
        <dbReference type="ChEBI" id="CHEBI:57379"/>
        <dbReference type="EC" id="3.1.2.2"/>
    </reaction>
    <physiologicalReaction direction="left-to-right" evidence="23">
        <dbReference type="Rhea" id="RHEA:16646"/>
    </physiologicalReaction>
</comment>
<dbReference type="STRING" id="45351.A7S9S7"/>
<evidence type="ECO:0000256" key="14">
    <source>
        <dbReference type="ARBA" id="ARBA00023136"/>
    </source>
</evidence>
<evidence type="ECO:0000256" key="8">
    <source>
        <dbReference type="ARBA" id="ARBA00022792"/>
    </source>
</evidence>
<comment type="catalytic activity">
    <reaction evidence="22">
        <text>octanoyl-CoA + H2O = octanoate + CoA + H(+)</text>
        <dbReference type="Rhea" id="RHEA:30143"/>
        <dbReference type="ChEBI" id="CHEBI:15377"/>
        <dbReference type="ChEBI" id="CHEBI:15378"/>
        <dbReference type="ChEBI" id="CHEBI:25646"/>
        <dbReference type="ChEBI" id="CHEBI:57287"/>
        <dbReference type="ChEBI" id="CHEBI:57386"/>
    </reaction>
    <physiologicalReaction direction="left-to-right" evidence="22">
        <dbReference type="Rhea" id="RHEA:30144"/>
    </physiologicalReaction>
</comment>
<evidence type="ECO:0000256" key="9">
    <source>
        <dbReference type="ARBA" id="ARBA00022801"/>
    </source>
</evidence>
<keyword evidence="15" id="KW-0966">Cell projection</keyword>
<dbReference type="eggNOG" id="KOG4781">
    <property type="taxonomic scope" value="Eukaryota"/>
</dbReference>
<dbReference type="GO" id="GO:0016787">
    <property type="term" value="F:hydrolase activity"/>
    <property type="evidence" value="ECO:0007669"/>
    <property type="project" value="UniProtKB-KW"/>
</dbReference>
<sequence>MYIYDVEDPNDMYLPNEAWSKTSMELFNQLKREAENSNGKWVKLKLKPRQGDTRLFTRGVTEHGKMFEYAIFVNKSEEKLHGVVQCGPYTEGPAGHVHGGAMATLLDIGCGILTNASGRRAVTANLSINYKVSLPLNSTVLLQSKIDHVVGRKVYSFAELKSADGSILYATATALFIEINKEAVQARK</sequence>
<keyword evidence="6" id="KW-0963">Cytoplasm</keyword>
<keyword evidence="5" id="KW-1003">Cell membrane</keyword>
<evidence type="ECO:0000256" key="5">
    <source>
        <dbReference type="ARBA" id="ARBA00022475"/>
    </source>
</evidence>
<evidence type="ECO:0000256" key="18">
    <source>
        <dbReference type="ARBA" id="ARBA00038456"/>
    </source>
</evidence>
<dbReference type="HOGENOM" id="CLU_072603_0_1_1"/>
<comment type="catalytic activity">
    <reaction evidence="25">
        <text>dodecanoyl-CoA + H2O = dodecanoate + CoA + H(+)</text>
        <dbReference type="Rhea" id="RHEA:30135"/>
        <dbReference type="ChEBI" id="CHEBI:15377"/>
        <dbReference type="ChEBI" id="CHEBI:15378"/>
        <dbReference type="ChEBI" id="CHEBI:18262"/>
        <dbReference type="ChEBI" id="CHEBI:57287"/>
        <dbReference type="ChEBI" id="CHEBI:57375"/>
    </reaction>
    <physiologicalReaction direction="left-to-right" evidence="25">
        <dbReference type="Rhea" id="RHEA:30136"/>
    </physiologicalReaction>
</comment>
<dbReference type="CDD" id="cd03443">
    <property type="entry name" value="PaaI_thioesterase"/>
    <property type="match status" value="1"/>
</dbReference>
<evidence type="ECO:0000256" key="21">
    <source>
        <dbReference type="ARBA" id="ARBA00043210"/>
    </source>
</evidence>
<comment type="subcellular location">
    <subcellularLocation>
        <location evidence="3">Cell projection</location>
        <location evidence="3">Ruffle membrane</location>
    </subcellularLocation>
    <subcellularLocation>
        <location evidence="1">Cytoplasm</location>
    </subcellularLocation>
    <subcellularLocation>
        <location evidence="4">Mitochondrion inner membrane</location>
        <topology evidence="4">Peripheral membrane protein</topology>
    </subcellularLocation>
    <subcellularLocation>
        <location evidence="2">Mitochondrion intermembrane space</location>
    </subcellularLocation>
</comment>
<evidence type="ECO:0000256" key="1">
    <source>
        <dbReference type="ARBA" id="ARBA00004496"/>
    </source>
</evidence>
<dbReference type="GO" id="GO:0032587">
    <property type="term" value="C:ruffle membrane"/>
    <property type="evidence" value="ECO:0007669"/>
    <property type="project" value="UniProtKB-SubCell"/>
</dbReference>
<evidence type="ECO:0000256" key="25">
    <source>
        <dbReference type="ARBA" id="ARBA00048074"/>
    </source>
</evidence>
<dbReference type="GO" id="GO:0005758">
    <property type="term" value="C:mitochondrial intermembrane space"/>
    <property type="evidence" value="ECO:0007669"/>
    <property type="project" value="UniProtKB-SubCell"/>
</dbReference>
<evidence type="ECO:0000313" key="28">
    <source>
        <dbReference type="EMBL" id="EDO39564.1"/>
    </source>
</evidence>
<dbReference type="PANTHER" id="PTHR12418">
    <property type="entry name" value="ACYL-COENZYME A THIOESTERASE THEM4"/>
    <property type="match status" value="1"/>
</dbReference>
<keyword evidence="10" id="KW-0276">Fatty acid metabolism</keyword>
<evidence type="ECO:0000259" key="27">
    <source>
        <dbReference type="Pfam" id="PF03061"/>
    </source>
</evidence>
<comment type="catalytic activity">
    <reaction evidence="17">
        <text>(9Z)-octadecenoyl-CoA + H2O = (9Z)-octadecenoate + CoA + H(+)</text>
        <dbReference type="Rhea" id="RHEA:40139"/>
        <dbReference type="ChEBI" id="CHEBI:15377"/>
        <dbReference type="ChEBI" id="CHEBI:15378"/>
        <dbReference type="ChEBI" id="CHEBI:30823"/>
        <dbReference type="ChEBI" id="CHEBI:57287"/>
        <dbReference type="ChEBI" id="CHEBI:57387"/>
    </reaction>
    <physiologicalReaction direction="left-to-right" evidence="17">
        <dbReference type="Rhea" id="RHEA:40140"/>
    </physiologicalReaction>
</comment>
<dbReference type="Pfam" id="PF03061">
    <property type="entry name" value="4HBT"/>
    <property type="match status" value="1"/>
</dbReference>
<dbReference type="InterPro" id="IPR052365">
    <property type="entry name" value="THEM4/THEM5_acyl-CoA_thioest"/>
</dbReference>